<dbReference type="PANTHER" id="PTHR11954">
    <property type="entry name" value="D-DOPACHROME DECARBOXYLASE"/>
    <property type="match status" value="1"/>
</dbReference>
<dbReference type="Pfam" id="PF01187">
    <property type="entry name" value="MIF"/>
    <property type="match status" value="1"/>
</dbReference>
<dbReference type="InterPro" id="IPR001398">
    <property type="entry name" value="Macrophage_inhib_fac"/>
</dbReference>
<dbReference type="PANTHER" id="PTHR11954:SF6">
    <property type="entry name" value="MACROPHAGE MIGRATION INHIBITORY FACTOR"/>
    <property type="match status" value="1"/>
</dbReference>
<dbReference type="GO" id="GO:0050178">
    <property type="term" value="F:phenylpyruvate tautomerase activity"/>
    <property type="evidence" value="ECO:0007669"/>
    <property type="project" value="UniProtKB-EC"/>
</dbReference>
<dbReference type="GO" id="GO:0005576">
    <property type="term" value="C:extracellular region"/>
    <property type="evidence" value="ECO:0007669"/>
    <property type="project" value="UniProtKB-SubCell"/>
</dbReference>
<evidence type="ECO:0000256" key="12">
    <source>
        <dbReference type="ARBA" id="ARBA00042730"/>
    </source>
</evidence>
<evidence type="ECO:0000256" key="7">
    <source>
        <dbReference type="ARBA" id="ARBA00036823"/>
    </source>
</evidence>
<dbReference type="Proteomes" id="UP000777438">
    <property type="component" value="Unassembled WGS sequence"/>
</dbReference>
<evidence type="ECO:0000256" key="1">
    <source>
        <dbReference type="ARBA" id="ARBA00004613"/>
    </source>
</evidence>
<organism evidence="14 15">
    <name type="scientific">Thelonectria olida</name>
    <dbReference type="NCBI Taxonomy" id="1576542"/>
    <lineage>
        <taxon>Eukaryota</taxon>
        <taxon>Fungi</taxon>
        <taxon>Dikarya</taxon>
        <taxon>Ascomycota</taxon>
        <taxon>Pezizomycotina</taxon>
        <taxon>Sordariomycetes</taxon>
        <taxon>Hypocreomycetidae</taxon>
        <taxon>Hypocreales</taxon>
        <taxon>Nectriaceae</taxon>
        <taxon>Thelonectria</taxon>
    </lineage>
</organism>
<evidence type="ECO:0000256" key="3">
    <source>
        <dbReference type="ARBA" id="ARBA00022514"/>
    </source>
</evidence>
<keyword evidence="5" id="KW-0413">Isomerase</keyword>
<keyword evidence="15" id="KW-1185">Reference proteome</keyword>
<evidence type="ECO:0000256" key="10">
    <source>
        <dbReference type="ARBA" id="ARBA00041631"/>
    </source>
</evidence>
<feature type="region of interest" description="Disordered" evidence="13">
    <location>
        <begin position="236"/>
        <end position="342"/>
    </location>
</feature>
<feature type="compositionally biased region" description="Low complexity" evidence="13">
    <location>
        <begin position="10"/>
        <end position="21"/>
    </location>
</feature>
<sequence length="342" mass="37803">MMDDYSGFRQQQQQQQQQQMQQPPPGPTTEDNNKLPRLGSPERRKKPKTSGPSLEPVIESAQKLLRDIRTPPPPGSTRIRKAASKPELSKQRSAYFEETFSSKEMDLLGDLVRSEAIVMAEVKTNVIVHDEYTFVKELSQHLAVRYHRQQSSIVVTLRHSACIFFGGSCDPSYIMTVEALSSLVQTATNKRNVALLQQHMEQALGVPPSRGYCRFMPIPEECSGWKGRTVASQIADVSGGRGGVPVKESSQAKRPTAETRGSVGDRSTSPRDKSASPKLRPATSDAIGSPDQEELALGTSPEYRLEGNESGGDGYNPKGLRRKKSFMHSLFTRSRNTEGTRA</sequence>
<evidence type="ECO:0000313" key="14">
    <source>
        <dbReference type="EMBL" id="KAH6890371.1"/>
    </source>
</evidence>
<evidence type="ECO:0000256" key="11">
    <source>
        <dbReference type="ARBA" id="ARBA00041912"/>
    </source>
</evidence>
<evidence type="ECO:0000256" key="4">
    <source>
        <dbReference type="ARBA" id="ARBA00022525"/>
    </source>
</evidence>
<feature type="region of interest" description="Disordered" evidence="13">
    <location>
        <begin position="1"/>
        <end position="90"/>
    </location>
</feature>
<accession>A0A9P8W7P2</accession>
<dbReference type="AlphaFoldDB" id="A0A9P8W7P2"/>
<keyword evidence="3" id="KW-0202">Cytokine</keyword>
<comment type="similarity">
    <text evidence="2">Belongs to the MIF family.</text>
</comment>
<name>A0A9P8W7P2_9HYPO</name>
<evidence type="ECO:0000256" key="13">
    <source>
        <dbReference type="SAM" id="MobiDB-lite"/>
    </source>
</evidence>
<protein>
    <recommendedName>
        <fullName evidence="12">L-dopachrome isomerase</fullName>
        <ecNumber evidence="9">5.3.2.1</ecNumber>
        <ecNumber evidence="8">5.3.3.12</ecNumber>
    </recommendedName>
    <alternativeName>
        <fullName evidence="10">L-dopachrome tautomerase</fullName>
    </alternativeName>
    <alternativeName>
        <fullName evidence="11">Phenylpyruvate tautomerase</fullName>
    </alternativeName>
</protein>
<dbReference type="GO" id="GO:0004167">
    <property type="term" value="F:dopachrome isomerase activity"/>
    <property type="evidence" value="ECO:0007669"/>
    <property type="project" value="UniProtKB-EC"/>
</dbReference>
<dbReference type="EC" id="5.3.3.12" evidence="8"/>
<comment type="catalytic activity">
    <reaction evidence="6">
        <text>3-phenylpyruvate = enol-phenylpyruvate</text>
        <dbReference type="Rhea" id="RHEA:17097"/>
        <dbReference type="ChEBI" id="CHEBI:16815"/>
        <dbReference type="ChEBI" id="CHEBI:18005"/>
        <dbReference type="EC" id="5.3.2.1"/>
    </reaction>
</comment>
<comment type="caution">
    <text evidence="14">The sequence shown here is derived from an EMBL/GenBank/DDBJ whole genome shotgun (WGS) entry which is preliminary data.</text>
</comment>
<dbReference type="EC" id="5.3.2.1" evidence="9"/>
<reference evidence="14 15" key="1">
    <citation type="journal article" date="2021" name="Nat. Commun.">
        <title>Genetic determinants of endophytism in the Arabidopsis root mycobiome.</title>
        <authorList>
            <person name="Mesny F."/>
            <person name="Miyauchi S."/>
            <person name="Thiergart T."/>
            <person name="Pickel B."/>
            <person name="Atanasova L."/>
            <person name="Karlsson M."/>
            <person name="Huettel B."/>
            <person name="Barry K.W."/>
            <person name="Haridas S."/>
            <person name="Chen C."/>
            <person name="Bauer D."/>
            <person name="Andreopoulos W."/>
            <person name="Pangilinan J."/>
            <person name="LaButti K."/>
            <person name="Riley R."/>
            <person name="Lipzen A."/>
            <person name="Clum A."/>
            <person name="Drula E."/>
            <person name="Henrissat B."/>
            <person name="Kohler A."/>
            <person name="Grigoriev I.V."/>
            <person name="Martin F.M."/>
            <person name="Hacquard S."/>
        </authorList>
    </citation>
    <scope>NUCLEOTIDE SEQUENCE [LARGE SCALE GENOMIC DNA]</scope>
    <source>
        <strain evidence="14 15">MPI-CAGE-CH-0241</strain>
    </source>
</reference>
<gene>
    <name evidence="14" type="ORF">B0T10DRAFT_317233</name>
</gene>
<evidence type="ECO:0000313" key="15">
    <source>
        <dbReference type="Proteomes" id="UP000777438"/>
    </source>
</evidence>
<comment type="catalytic activity">
    <reaction evidence="7">
        <text>L-dopachrome = 5,6-dihydroxyindole-2-carboxylate</text>
        <dbReference type="Rhea" id="RHEA:13041"/>
        <dbReference type="ChEBI" id="CHEBI:16875"/>
        <dbReference type="ChEBI" id="CHEBI:57509"/>
        <dbReference type="EC" id="5.3.3.12"/>
    </reaction>
</comment>
<evidence type="ECO:0000256" key="8">
    <source>
        <dbReference type="ARBA" id="ARBA00038932"/>
    </source>
</evidence>
<evidence type="ECO:0000256" key="5">
    <source>
        <dbReference type="ARBA" id="ARBA00023235"/>
    </source>
</evidence>
<dbReference type="EMBL" id="JAGPYM010000009">
    <property type="protein sequence ID" value="KAH6890371.1"/>
    <property type="molecule type" value="Genomic_DNA"/>
</dbReference>
<proteinExistence type="inferred from homology"/>
<evidence type="ECO:0000256" key="6">
    <source>
        <dbReference type="ARBA" id="ARBA00036735"/>
    </source>
</evidence>
<evidence type="ECO:0000256" key="9">
    <source>
        <dbReference type="ARBA" id="ARBA00039086"/>
    </source>
</evidence>
<dbReference type="OrthoDB" id="255819at2759"/>
<evidence type="ECO:0000256" key="2">
    <source>
        <dbReference type="ARBA" id="ARBA00005851"/>
    </source>
</evidence>
<dbReference type="InterPro" id="IPR014347">
    <property type="entry name" value="Tautomerase/MIF_sf"/>
</dbReference>
<dbReference type="SUPFAM" id="SSF55331">
    <property type="entry name" value="Tautomerase/MIF"/>
    <property type="match status" value="1"/>
</dbReference>
<dbReference type="Gene3D" id="3.30.429.10">
    <property type="entry name" value="Macrophage Migration Inhibitory Factor"/>
    <property type="match status" value="1"/>
</dbReference>
<keyword evidence="4" id="KW-0964">Secreted</keyword>
<comment type="subcellular location">
    <subcellularLocation>
        <location evidence="1">Secreted</location>
    </subcellularLocation>
</comment>